<dbReference type="GO" id="GO:0005829">
    <property type="term" value="C:cytosol"/>
    <property type="evidence" value="ECO:0007669"/>
    <property type="project" value="GOC"/>
</dbReference>
<gene>
    <name evidence="2" type="ORF">SMN809_LOCUS72094</name>
</gene>
<comment type="caution">
    <text evidence="2">The sequence shown here is derived from an EMBL/GenBank/DDBJ whole genome shotgun (WGS) entry which is preliminary data.</text>
</comment>
<evidence type="ECO:0000256" key="1">
    <source>
        <dbReference type="SAM" id="SignalP"/>
    </source>
</evidence>
<evidence type="ECO:0000313" key="3">
    <source>
        <dbReference type="Proteomes" id="UP000676336"/>
    </source>
</evidence>
<dbReference type="AlphaFoldDB" id="A0A8S3HWZ8"/>
<dbReference type="EMBL" id="CAJOBI010324971">
    <property type="protein sequence ID" value="CAF5190426.1"/>
    <property type="molecule type" value="Genomic_DNA"/>
</dbReference>
<protein>
    <submittedName>
        <fullName evidence="2">Uncharacterized protein</fullName>
    </submittedName>
</protein>
<evidence type="ECO:0000313" key="2">
    <source>
        <dbReference type="EMBL" id="CAF5190426.1"/>
    </source>
</evidence>
<dbReference type="InterPro" id="IPR040314">
    <property type="entry name" value="DOP1"/>
</dbReference>
<name>A0A8S3HWZ8_9BILA</name>
<dbReference type="Proteomes" id="UP000676336">
    <property type="component" value="Unassembled WGS sequence"/>
</dbReference>
<dbReference type="PANTHER" id="PTHR14042:SF23">
    <property type="entry name" value="PROTEIN DOPEY-2"/>
    <property type="match status" value="1"/>
</dbReference>
<proteinExistence type="predicted"/>
<reference evidence="2" key="1">
    <citation type="submission" date="2021-02" db="EMBL/GenBank/DDBJ databases">
        <authorList>
            <person name="Nowell W R."/>
        </authorList>
    </citation>
    <scope>NUCLEOTIDE SEQUENCE</scope>
</reference>
<dbReference type="GO" id="GO:0006895">
    <property type="term" value="P:Golgi to endosome transport"/>
    <property type="evidence" value="ECO:0007669"/>
    <property type="project" value="InterPro"/>
</dbReference>
<accession>A0A8S3HWZ8</accession>
<organism evidence="2 3">
    <name type="scientific">Rotaria magnacalcarata</name>
    <dbReference type="NCBI Taxonomy" id="392030"/>
    <lineage>
        <taxon>Eukaryota</taxon>
        <taxon>Metazoa</taxon>
        <taxon>Spiralia</taxon>
        <taxon>Gnathifera</taxon>
        <taxon>Rotifera</taxon>
        <taxon>Eurotatoria</taxon>
        <taxon>Bdelloidea</taxon>
        <taxon>Philodinida</taxon>
        <taxon>Philodinidae</taxon>
        <taxon>Rotaria</taxon>
    </lineage>
</organism>
<sequence length="101" mass="11428">MFLFLRVLLLKISTKNLISLWPILMTELVQVLLQLEQDLISDLDGDAKSHVQRLVTNDLATTNVASTSTGSNPALKMYLYACKLLDVLLAMPYSELYHFQL</sequence>
<feature type="signal peptide" evidence="1">
    <location>
        <begin position="1"/>
        <end position="19"/>
    </location>
</feature>
<dbReference type="GO" id="GO:0005802">
    <property type="term" value="C:trans-Golgi network"/>
    <property type="evidence" value="ECO:0007669"/>
    <property type="project" value="TreeGrafter"/>
</dbReference>
<feature type="chain" id="PRO_5035865852" evidence="1">
    <location>
        <begin position="20"/>
        <end position="101"/>
    </location>
</feature>
<dbReference type="GO" id="GO:0005768">
    <property type="term" value="C:endosome"/>
    <property type="evidence" value="ECO:0007669"/>
    <property type="project" value="TreeGrafter"/>
</dbReference>
<keyword evidence="1" id="KW-0732">Signal</keyword>
<dbReference type="PANTHER" id="PTHR14042">
    <property type="entry name" value="DOPEY-RELATED"/>
    <property type="match status" value="1"/>
</dbReference>